<dbReference type="PRINTS" id="PR00318">
    <property type="entry name" value="GPROTEINA"/>
</dbReference>
<name>A0ABY6V383_BIOOC</name>
<proteinExistence type="predicted"/>
<keyword evidence="3" id="KW-0342">GTP-binding</keyword>
<dbReference type="EMBL" id="CABFNS010000932">
    <property type="protein sequence ID" value="VUC36686.1"/>
    <property type="molecule type" value="Genomic_DNA"/>
</dbReference>
<comment type="caution">
    <text evidence="5">The sequence shown here is derived from an EMBL/GenBank/DDBJ whole genome shotgun (WGS) entry which is preliminary data.</text>
</comment>
<dbReference type="SMART" id="SM00275">
    <property type="entry name" value="G_alpha"/>
    <property type="match status" value="1"/>
</dbReference>
<evidence type="ECO:0000313" key="6">
    <source>
        <dbReference type="Proteomes" id="UP000766486"/>
    </source>
</evidence>
<dbReference type="Gene3D" id="1.10.400.10">
    <property type="entry name" value="GI Alpha 1, domain 2-like"/>
    <property type="match status" value="1"/>
</dbReference>
<dbReference type="Proteomes" id="UP000766486">
    <property type="component" value="Unassembled WGS sequence"/>
</dbReference>
<keyword evidence="6" id="KW-1185">Reference proteome</keyword>
<evidence type="ECO:0000313" key="5">
    <source>
        <dbReference type="EMBL" id="VUC36686.1"/>
    </source>
</evidence>
<evidence type="ECO:0000256" key="4">
    <source>
        <dbReference type="ARBA" id="ARBA00023224"/>
    </source>
</evidence>
<dbReference type="PANTHER" id="PTHR10218:SF302">
    <property type="entry name" value="GUANINE NUCLEOTIDE-BINDING PROTEIN ALPHA-5 SUBUNIT"/>
    <property type="match status" value="1"/>
</dbReference>
<dbReference type="InterPro" id="IPR001019">
    <property type="entry name" value="Gprotein_alpha_su"/>
</dbReference>
<organism evidence="5 6">
    <name type="scientific">Bionectria ochroleuca</name>
    <name type="common">Gliocladium roseum</name>
    <dbReference type="NCBI Taxonomy" id="29856"/>
    <lineage>
        <taxon>Eukaryota</taxon>
        <taxon>Fungi</taxon>
        <taxon>Dikarya</taxon>
        <taxon>Ascomycota</taxon>
        <taxon>Pezizomycotina</taxon>
        <taxon>Sordariomycetes</taxon>
        <taxon>Hypocreomycetidae</taxon>
        <taxon>Hypocreales</taxon>
        <taxon>Bionectriaceae</taxon>
        <taxon>Clonostachys</taxon>
    </lineage>
</organism>
<dbReference type="Pfam" id="PF00503">
    <property type="entry name" value="G-alpha"/>
    <property type="match status" value="1"/>
</dbReference>
<keyword evidence="4" id="KW-0807">Transducer</keyword>
<sequence length="606" mass="68699">MDPITIVGLIGSVVSIGDVVAKSIRKLSELRSRYHNAPFQITTLVGQLYIIQAAVGQLMQWKSSAFLNESRYLELASQIEASLDSFCPLILALEQYLDKFDAVSDSDSLHMQDRLEFMWNEKDIDVYLNMVDRQVNALNLFLQAIQWQVSPTLLDFKARDCTSSIVGLGDNGTSIFSDNTNALSVQFDFDAVVVASRVYQNAHRSHLKRAIRANRPDGSFSKEKTPLQTRDQVVLGPIKEESGESTHSEPSYSRVPLRSRLSHAVRSGGGFHPGSWLDATPWRSRRKSIPQQHDPPVGQKRDDKILILGPSQSGKTTVFKLIQYFIDGEPTEEERAAWAETILTYVAKGTLEYPDTNNLDIETLSNASQSDFQDVAAAISLWEDSDLLERYHWSFPTQPANIRQLALKMQRLARQGQHHYTPTTQDILQVFVKTTGIHETTMYYNSRSFRICDVGGTRAERKKWIHAFPDASAIIFTADATSYSKVLSEDEDTLGVTEELSLFEHIANDRRFADTRLLLVLTRIDQLDNVLVRNPVTPFPNFTSSNLPNSPGYKEDYLFELEMHFLNRLPDWREPSEFPIVRSDLIHDGLYMVENILKTLLEDTTS</sequence>
<dbReference type="SUPFAM" id="SSF52540">
    <property type="entry name" value="P-loop containing nucleoside triphosphate hydrolases"/>
    <property type="match status" value="1"/>
</dbReference>
<evidence type="ECO:0000256" key="2">
    <source>
        <dbReference type="ARBA" id="ARBA00022741"/>
    </source>
</evidence>
<dbReference type="PANTHER" id="PTHR10218">
    <property type="entry name" value="GTP-BINDING PROTEIN ALPHA SUBUNIT"/>
    <property type="match status" value="1"/>
</dbReference>
<evidence type="ECO:0008006" key="7">
    <source>
        <dbReference type="Google" id="ProtNLM"/>
    </source>
</evidence>
<reference evidence="5 6" key="1">
    <citation type="submission" date="2019-06" db="EMBL/GenBank/DDBJ databases">
        <authorList>
            <person name="Broberg M."/>
        </authorList>
    </citation>
    <scope>NUCLEOTIDE SEQUENCE [LARGE SCALE GENOMIC DNA]</scope>
</reference>
<gene>
    <name evidence="5" type="ORF">CLO192961_LOCUS450752</name>
</gene>
<keyword evidence="2" id="KW-0547">Nucleotide-binding</keyword>
<accession>A0ABY6V383</accession>
<evidence type="ECO:0000256" key="1">
    <source>
        <dbReference type="ARBA" id="ARBA00022723"/>
    </source>
</evidence>
<protein>
    <recommendedName>
        <fullName evidence="7">G-protein alpha subunit-domain-containing protein</fullName>
    </recommendedName>
</protein>
<dbReference type="Gene3D" id="3.40.50.300">
    <property type="entry name" value="P-loop containing nucleotide triphosphate hydrolases"/>
    <property type="match status" value="1"/>
</dbReference>
<dbReference type="InterPro" id="IPR027417">
    <property type="entry name" value="P-loop_NTPase"/>
</dbReference>
<evidence type="ECO:0000256" key="3">
    <source>
        <dbReference type="ARBA" id="ARBA00023134"/>
    </source>
</evidence>
<dbReference type="PROSITE" id="PS51882">
    <property type="entry name" value="G_ALPHA"/>
    <property type="match status" value="1"/>
</dbReference>
<dbReference type="InterPro" id="IPR011025">
    <property type="entry name" value="GproteinA_insert"/>
</dbReference>
<keyword evidence="1" id="KW-0479">Metal-binding</keyword>